<dbReference type="AlphaFoldDB" id="A0A346PFF9"/>
<evidence type="ECO:0000313" key="3">
    <source>
        <dbReference type="Proteomes" id="UP000258707"/>
    </source>
</evidence>
<dbReference type="EMBL" id="CP024047">
    <property type="protein sequence ID" value="AXR78254.1"/>
    <property type="molecule type" value="Genomic_DNA"/>
</dbReference>
<proteinExistence type="predicted"/>
<evidence type="ECO:0000313" key="2">
    <source>
        <dbReference type="EMBL" id="AXR78254.1"/>
    </source>
</evidence>
<feature type="compositionally biased region" description="Basic and acidic residues" evidence="1">
    <location>
        <begin position="113"/>
        <end position="126"/>
    </location>
</feature>
<organism evidence="2 3">
    <name type="scientific">Natrarchaeobaculum sulfurireducens</name>
    <dbReference type="NCBI Taxonomy" id="2044521"/>
    <lineage>
        <taxon>Archaea</taxon>
        <taxon>Methanobacteriati</taxon>
        <taxon>Methanobacteriota</taxon>
        <taxon>Stenosarchaea group</taxon>
        <taxon>Halobacteria</taxon>
        <taxon>Halobacteriales</taxon>
        <taxon>Natrialbaceae</taxon>
        <taxon>Natrarchaeobaculum</taxon>
    </lineage>
</organism>
<gene>
    <name evidence="2" type="ORF">AArc1_1934</name>
</gene>
<accession>A0A346PFF9</accession>
<reference evidence="3" key="1">
    <citation type="submission" date="2017-10" db="EMBL/GenBank/DDBJ databases">
        <title>Phenotypic and genomic properties of facultatively anaerobic sulfur-reducing natronoarchaea from hypersaline soda lakes.</title>
        <authorList>
            <person name="Sorokin D.Y."/>
            <person name="Kublanov I.V."/>
            <person name="Roman P."/>
            <person name="Sinninghe Damste J.S."/>
            <person name="Golyshin P.N."/>
            <person name="Rojo D."/>
            <person name="Ciordia S."/>
            <person name="Mena Md.C."/>
            <person name="Ferrer M."/>
            <person name="Messina E."/>
            <person name="Smedile F."/>
            <person name="La Spada G."/>
            <person name="La Cono V."/>
            <person name="Yakimov M.M."/>
        </authorList>
    </citation>
    <scope>NUCLEOTIDE SEQUENCE [LARGE SCALE GENOMIC DNA]</scope>
    <source>
        <strain evidence="3">AArc1</strain>
    </source>
</reference>
<evidence type="ECO:0000256" key="1">
    <source>
        <dbReference type="SAM" id="MobiDB-lite"/>
    </source>
</evidence>
<dbReference type="Proteomes" id="UP000258707">
    <property type="component" value="Chromosome"/>
</dbReference>
<feature type="region of interest" description="Disordered" evidence="1">
    <location>
        <begin position="113"/>
        <end position="133"/>
    </location>
</feature>
<sequence length="324" mass="36096">MAMMDKTNRRKVLAGIGSLAVAGSAKTVSGKGDGREVYSIRGSLQNPISQDEILELIQAVAEQNGIDSKDVIKPIPSSKGELVSYVVTATNNTIHSDFGFAVNKRDQAALHQRNKDKQKEFKEKSGSEFQTQDTSDWSAVYDDDIVTENCPYGSLQNKYVLYRSDEDPSHFALRDETWAYPGMMDRICDSGYRIADGMTTHNWGRGGHEMDFDYHTPRDDGNRDGTVSVALEASRDPSIEIGYEVEVGGTYYEDSSVEYLDVGEWEYESTGSSAESTSILDTNSLAYRESYEGDWKELVYLSGECDFYDGENVETIEHSVSLTQ</sequence>
<name>A0A346PFF9_9EURY</name>
<dbReference type="KEGG" id="nan:AArc1_1934"/>
<protein>
    <submittedName>
        <fullName evidence="2">Uncharacterized protein</fullName>
    </submittedName>
</protein>